<dbReference type="InterPro" id="IPR015424">
    <property type="entry name" value="PyrdxlP-dep_Trfase"/>
</dbReference>
<dbReference type="InterPro" id="IPR000192">
    <property type="entry name" value="Aminotrans_V_dom"/>
</dbReference>
<proteinExistence type="predicted"/>
<name>A0A497EL22_9CREN</name>
<gene>
    <name evidence="2" type="ORF">DRJ31_08960</name>
</gene>
<dbReference type="Gene3D" id="3.90.1150.10">
    <property type="entry name" value="Aspartate Aminotransferase, domain 1"/>
    <property type="match status" value="1"/>
</dbReference>
<dbReference type="PANTHER" id="PTHR43586:SF15">
    <property type="entry name" value="BLR3095 PROTEIN"/>
    <property type="match status" value="1"/>
</dbReference>
<feature type="domain" description="Aminotransferase class V" evidence="1">
    <location>
        <begin position="17"/>
        <end position="364"/>
    </location>
</feature>
<dbReference type="EMBL" id="QMQV01000132">
    <property type="protein sequence ID" value="RLE47368.1"/>
    <property type="molecule type" value="Genomic_DNA"/>
</dbReference>
<evidence type="ECO:0000313" key="2">
    <source>
        <dbReference type="EMBL" id="RLE47368.1"/>
    </source>
</evidence>
<dbReference type="Proteomes" id="UP000278475">
    <property type="component" value="Unassembled WGS sequence"/>
</dbReference>
<dbReference type="AlphaFoldDB" id="A0A497EL22"/>
<dbReference type="PANTHER" id="PTHR43586">
    <property type="entry name" value="CYSTEINE DESULFURASE"/>
    <property type="match status" value="1"/>
</dbReference>
<evidence type="ECO:0000313" key="3">
    <source>
        <dbReference type="Proteomes" id="UP000278475"/>
    </source>
</evidence>
<protein>
    <recommendedName>
        <fullName evidence="1">Aminotransferase class V domain-containing protein</fullName>
    </recommendedName>
</protein>
<accession>A0A497EL22</accession>
<organism evidence="2 3">
    <name type="scientific">Thermoproteota archaeon</name>
    <dbReference type="NCBI Taxonomy" id="2056631"/>
    <lineage>
        <taxon>Archaea</taxon>
        <taxon>Thermoproteota</taxon>
    </lineage>
</organism>
<dbReference type="InterPro" id="IPR015421">
    <property type="entry name" value="PyrdxlP-dep_Trfase_major"/>
</dbReference>
<dbReference type="SUPFAM" id="SSF53383">
    <property type="entry name" value="PLP-dependent transferases"/>
    <property type="match status" value="1"/>
</dbReference>
<sequence length="375" mass="42376">MNLDEIRRLFPITQKYIYLQNAGFNPGCLRVTQAMRNFLKDWEEKADIKYWEWDAIFRNAKRLFAKLIGAKEGEIVSVPNTSTGLGLVANMIKPKPGTNAVIDDLTFHSVAYNWLIFKKKGVEVRYARNKNGTFDAECFTKVVDEKTAVVNICHVTWNNGFRFNLREIAEVAHKNGAYFVVDCAQSAGAIKIDVKKDDVDFLVAPCFKWLLGPAGAGFLYVREELIDRFDPPIVGWMSVTNPLAYDIWNMSLQKDANKFETGTPALINYVGAEAALKLLHEVGPNQIEDRVLKLSGKLIEELTNVGFKVRTPVDRDKRAGIVNFEVKNPEKVVEELKRQGVVATVKANGVRVSPHFYNTEGEIETFIEKLKKIAK</sequence>
<dbReference type="Pfam" id="PF00266">
    <property type="entry name" value="Aminotran_5"/>
    <property type="match status" value="1"/>
</dbReference>
<dbReference type="InterPro" id="IPR015422">
    <property type="entry name" value="PyrdxlP-dep_Trfase_small"/>
</dbReference>
<comment type="caution">
    <text evidence="2">The sequence shown here is derived from an EMBL/GenBank/DDBJ whole genome shotgun (WGS) entry which is preliminary data.</text>
</comment>
<evidence type="ECO:0000259" key="1">
    <source>
        <dbReference type="Pfam" id="PF00266"/>
    </source>
</evidence>
<dbReference type="Gene3D" id="3.40.640.10">
    <property type="entry name" value="Type I PLP-dependent aspartate aminotransferase-like (Major domain)"/>
    <property type="match status" value="1"/>
</dbReference>
<reference evidence="2 3" key="1">
    <citation type="submission" date="2018-06" db="EMBL/GenBank/DDBJ databases">
        <title>Extensive metabolic versatility and redundancy in microbially diverse, dynamic hydrothermal sediments.</title>
        <authorList>
            <person name="Dombrowski N."/>
            <person name="Teske A."/>
            <person name="Baker B.J."/>
        </authorList>
    </citation>
    <scope>NUCLEOTIDE SEQUENCE [LARGE SCALE GENOMIC DNA]</scope>
    <source>
        <strain evidence="2">B66_G16</strain>
    </source>
</reference>